<dbReference type="RefSeq" id="WP_193536063.1">
    <property type="nucleotide sequence ID" value="NZ_JADCKF010000001.1"/>
</dbReference>
<evidence type="ECO:0000313" key="1">
    <source>
        <dbReference type="EMBL" id="MBE5054769.1"/>
    </source>
</evidence>
<dbReference type="Proteomes" id="UP000806211">
    <property type="component" value="Unassembled WGS sequence"/>
</dbReference>
<accession>A0ABR9R7V2</accession>
<protein>
    <submittedName>
        <fullName evidence="1">Uncharacterized protein</fullName>
    </submittedName>
</protein>
<organism evidence="1 2">
    <name type="scientific">Pseudoflavonifractor gallinarum</name>
    <dbReference type="NCBI Taxonomy" id="2779352"/>
    <lineage>
        <taxon>Bacteria</taxon>
        <taxon>Bacillati</taxon>
        <taxon>Bacillota</taxon>
        <taxon>Clostridia</taxon>
        <taxon>Eubacteriales</taxon>
        <taxon>Oscillospiraceae</taxon>
        <taxon>Pseudoflavonifractor</taxon>
    </lineage>
</organism>
<dbReference type="EMBL" id="JADCKF010000001">
    <property type="protein sequence ID" value="MBE5054769.1"/>
    <property type="molecule type" value="Genomic_DNA"/>
</dbReference>
<keyword evidence="2" id="KW-1185">Reference proteome</keyword>
<sequence length="89" mass="9759">MRYQYLESGEYETDVVAAFCSFCGEGDDSCEECSPTGCPAARFGIRAYANANTAEAAMRMGLRLIPDSEEEAAQIRELSARLEAELGYE</sequence>
<proteinExistence type="predicted"/>
<name>A0ABR9R7V2_9FIRM</name>
<evidence type="ECO:0000313" key="2">
    <source>
        <dbReference type="Proteomes" id="UP000806211"/>
    </source>
</evidence>
<reference evidence="1 2" key="1">
    <citation type="submission" date="2020-10" db="EMBL/GenBank/DDBJ databases">
        <title>ChiBAC.</title>
        <authorList>
            <person name="Zenner C."/>
            <person name="Hitch T.C.A."/>
            <person name="Clavel T."/>
        </authorList>
    </citation>
    <scope>NUCLEOTIDE SEQUENCE [LARGE SCALE GENOMIC DNA]</scope>
    <source>
        <strain evidence="1 2">DSM 107456</strain>
    </source>
</reference>
<comment type="caution">
    <text evidence="1">The sequence shown here is derived from an EMBL/GenBank/DDBJ whole genome shotgun (WGS) entry which is preliminary data.</text>
</comment>
<gene>
    <name evidence="1" type="ORF">INF37_01955</name>
</gene>